<gene>
    <name evidence="2" type="ORF">JBS370_LOCUS42565</name>
</gene>
<proteinExistence type="predicted"/>
<feature type="non-terminal residue" evidence="2">
    <location>
        <position position="1"/>
    </location>
</feature>
<evidence type="ECO:0000313" key="3">
    <source>
        <dbReference type="Proteomes" id="UP000663836"/>
    </source>
</evidence>
<dbReference type="AlphaFoldDB" id="A0A820MHE9"/>
<protein>
    <submittedName>
        <fullName evidence="2">Uncharacterized protein</fullName>
    </submittedName>
</protein>
<reference evidence="2" key="1">
    <citation type="submission" date="2021-02" db="EMBL/GenBank/DDBJ databases">
        <authorList>
            <person name="Nowell W R."/>
        </authorList>
    </citation>
    <scope>NUCLEOTIDE SEQUENCE</scope>
</reference>
<feature type="compositionally biased region" description="Basic and acidic residues" evidence="1">
    <location>
        <begin position="1"/>
        <end position="34"/>
    </location>
</feature>
<feature type="region of interest" description="Disordered" evidence="1">
    <location>
        <begin position="1"/>
        <end position="43"/>
    </location>
</feature>
<comment type="caution">
    <text evidence="2">The sequence shown here is derived from an EMBL/GenBank/DDBJ whole genome shotgun (WGS) entry which is preliminary data.</text>
</comment>
<dbReference type="Proteomes" id="UP000663836">
    <property type="component" value="Unassembled WGS sequence"/>
</dbReference>
<sequence length="43" mass="5355">MTRPRFNDQREQKRDSSDARKSIRDNKRRQEFLRPHRLLTGEE</sequence>
<accession>A0A820MHE9</accession>
<evidence type="ECO:0000256" key="1">
    <source>
        <dbReference type="SAM" id="MobiDB-lite"/>
    </source>
</evidence>
<organism evidence="2 3">
    <name type="scientific">Rotaria sordida</name>
    <dbReference type="NCBI Taxonomy" id="392033"/>
    <lineage>
        <taxon>Eukaryota</taxon>
        <taxon>Metazoa</taxon>
        <taxon>Spiralia</taxon>
        <taxon>Gnathifera</taxon>
        <taxon>Rotifera</taxon>
        <taxon>Eurotatoria</taxon>
        <taxon>Bdelloidea</taxon>
        <taxon>Philodinida</taxon>
        <taxon>Philodinidae</taxon>
        <taxon>Rotaria</taxon>
    </lineage>
</organism>
<name>A0A820MHE9_9BILA</name>
<evidence type="ECO:0000313" key="2">
    <source>
        <dbReference type="EMBL" id="CAF4372021.1"/>
    </source>
</evidence>
<dbReference type="EMBL" id="CAJOBD010057607">
    <property type="protein sequence ID" value="CAF4372021.1"/>
    <property type="molecule type" value="Genomic_DNA"/>
</dbReference>